<reference evidence="4" key="1">
    <citation type="submission" date="2017-04" db="EMBL/GenBank/DDBJ databases">
        <title>Plasmodium gonderi genome.</title>
        <authorList>
            <person name="Arisue N."/>
            <person name="Honma H."/>
            <person name="Kawai S."/>
            <person name="Tougan T."/>
            <person name="Tanabe K."/>
            <person name="Horii T."/>
        </authorList>
    </citation>
    <scope>NUCLEOTIDE SEQUENCE [LARGE SCALE GENOMIC DNA]</scope>
    <source>
        <strain evidence="4">ATCC 30045</strain>
    </source>
</reference>
<evidence type="ECO:0000313" key="3">
    <source>
        <dbReference type="EMBL" id="GAW82707.1"/>
    </source>
</evidence>
<gene>
    <name evidence="3" type="ORF">PGO_127050</name>
</gene>
<evidence type="ECO:0000256" key="1">
    <source>
        <dbReference type="SAM" id="Coils"/>
    </source>
</evidence>
<evidence type="ECO:0000313" key="4">
    <source>
        <dbReference type="Proteomes" id="UP000195521"/>
    </source>
</evidence>
<proteinExistence type="predicted"/>
<dbReference type="RefSeq" id="XP_028545296.1">
    <property type="nucleotide sequence ID" value="XM_028689495.1"/>
</dbReference>
<accession>A0A1Y1JN98</accession>
<dbReference type="OMA" id="FYINYFF"/>
<comment type="caution">
    <text evidence="3">The sequence shown here is derived from an EMBL/GenBank/DDBJ whole genome shotgun (WGS) entry which is preliminary data.</text>
</comment>
<dbReference type="GeneID" id="39749445"/>
<dbReference type="EMBL" id="BDQF01000013">
    <property type="protein sequence ID" value="GAW82707.1"/>
    <property type="molecule type" value="Genomic_DNA"/>
</dbReference>
<keyword evidence="1" id="KW-0175">Coiled coil</keyword>
<organism evidence="3 4">
    <name type="scientific">Plasmodium gonderi</name>
    <dbReference type="NCBI Taxonomy" id="77519"/>
    <lineage>
        <taxon>Eukaryota</taxon>
        <taxon>Sar</taxon>
        <taxon>Alveolata</taxon>
        <taxon>Apicomplexa</taxon>
        <taxon>Aconoidasida</taxon>
        <taxon>Haemosporida</taxon>
        <taxon>Plasmodiidae</taxon>
        <taxon>Plasmodium</taxon>
        <taxon>Plasmodium (Plasmodium)</taxon>
    </lineage>
</organism>
<feature type="coiled-coil region" evidence="1">
    <location>
        <begin position="243"/>
        <end position="270"/>
    </location>
</feature>
<sequence>MGKGKKDKTPKKKDLRKKEKVFNTLNEVLIKTSGRDTNGETKYFEKGQNDYKQDELSLTCEVRAEKMNENSRIEIARCDTEDYRNDMGGDKCNIISPRNICKLKNLKNNEIFESNMPATMSVESPFEKTDSLIIHKDKSCFHLKGYNKSIQFLEDMENFKKKKQKMDEMVMNMGNKKEDDDVDPNKHVYLNDKTRDKEMSPLNVREKETLSYKLKKQKKIEKYKISSEEKEKYMKKYMLKLETQYKEKKDEDLKKEIEEQKEEIKKFNDKEKTFLNYLKNPRLNLSKNEDLNDYLSISPEEICFTDVTKDETQIRDLLITNKGNTLLHVIIIPPSKKHFFIKDIINVYNKNEENSKNNLNNQIAPGHSLKIKLCYNVFTMKQQRDQIKILSEAGNKTIDIKTFVGMPKIRFQKNFNFGPIRSNEKKKKSFYIKNEGQETNVLILPKKLFSFYEKREKIEKEENILNLLVKKKGNSREIRNIGDCGKTSDDSKIIEIKEKEDTYYTFNNIKSYSYNFLFLYRKLTQNFEDLYFENVLQDCYYLSLKNLEEKVVTFSFKSNQVGIYEKDYLIVTDIECNFGELENKKKCDFVNWNQMNVFPFCIKAIIEPVLLNLLHINRNVIGNLYEQKVAEYLQGERRDNLSYFSYSNSLNSYKFPDVQVNSGYNVIELEVLNNGLIDLKVLCSIYIKTNVDREKNNISLDKEDNGIYYYDEVFDATYAHSLYDKVAEGKFTLKEDVKTKKKKKLCPIYISPKEFTLSYKKRQKIYIIFRPQEKHENYKNYCFVLVLKDLRKGSDINIADLLEIQKNRVEKNDGFPLVCIRENKIIKSRKWNQCFGNDISKYEVTSSSDDETCSSYSEISDEEKLKNRQIKMKKYFNKKNKKKKYICFCMNIHANIIKPKIYVKTNKLTKCFLLNPLHLFKTSFTIKNASDFYVNYYFEKLINLSDLSKGRNGILLSKDICVDERGRDEKADDQVVKKGTPKNDATKNDTDIGEEACKKKRDDPFRIKERYMVCYYNYADVLADMRLRKKWEEKEIIENRISGSGRCCGNKRKEKISDGKGNSSNGIKVENIKTIEKKEKIDKEIDEILSRKNMKREKKTSREVNIPPVDECYYNLNKRMIKYFYEMGNSKMVTMYVLIKNSVNEIFKMEKGETKKIGGNFQMEERAKLDAENSLTKRINNKSMNVVKIEKGEYCLMPHEKKKIVLYFLVNHYGYHEINMNVVFYMGKYKIKKNVKGRILTKCKGVEISRDNFIFRNSYSHYCFCNMVEINNLDKDLKLIKLQHIDEKKYDFISLYMLYLYAFKHKGKKRNITNREDLFNNFKRDVNEFVENEIDKRNVKQEGSLYNCNICKCSFKYDCCISFFESKFLTYNDAENYYYYFDKEKYIVENVKRDSRIDNQLTDYFHFNNNFKGIYKYHTDKDLYIHNNKTEHTKNLLIYPSNLLLLPLGKTFFLFFFFLPHAGNISLPLSINWNEFYKKDIFIEGECKNVSIKIKHDKKLGETNIIDTKKGEKNEDIKVRENYVGICSDTFQIKVKNLNELDISYKIFYSKNNEFEYNYYKKKYMMIWNCSPKLDYYYEDFDSFMKVNNIKKAKGKGFFFQSNEELNNEISTLINKHNIDDTENVENIEKKDILLKGKHLIEDERIHGCVIMNDCCLNEIRGKETNRHECRLLIFHDDYITKNKNFVKLKFSINLNYFHRPEVIKVSCCFYRHTFDFILMNENDLLLSLYRYMKMAIYNEKYYQGGERGCVGDVGTKENGTATNLTDSFVNELMDELDFIRMHKNDNKSCDTINNDFEKMRKKFLLNFDEDVLTKFQNFMQTMVPTFEENEKLCQKTKMNKGESWSKEIEQDIYCTNDNEGRKNILEEINNEVDLNMNNDYSDGSGEKASRLMDQKTMKLIWVHKLIHGLNNKICYDFVDFVKNNRNELVYNDEQGEIIGTQDGTNVRTVEFEREHDNKALNRGKIVQQLNCEQIEYKLKEEKISKLNRIEEKRDKEKERYLPNEGINLFKKYCHELNRENDTLYIIINNKNKFDLMLNIHSESHINDNLNIIFHSCIHNLIMQKEWQGISYFINERKLNKKESGVCPETVNLDNINYEKWSKLKHLSAVYKEKNERYYYNYLNKVIYEKREYCFSLRNNFFVDFFQFENVISSMKCSFIKLHLYADNVNLYKDKITLNLSKTEQIFKISITSHIKSLHLLSPYKEKKNGDKYVFVNSLFINKEILKKYEELSKNEKKEEIKKICKCFEEILKPFEIVISNSSNLRKRVQYSFSKIYFGNEKDELGKKNEGEVGPGEQAIKEKYAQEECKEGKQNDKKSNENFVNQRRVDETTEDSFHSSDTENSICEGCGIRIENEIMYLNKKEKRKMKIFLENVLHKEGRYVYKINCNYSYDYPVSIDSENKNELYCNILNENLKKKLSLQFYLSINVQKPKIALLYNSKISYDERVKFDFNYFNKKAYKRIDKMYKNQVINDILYEDINTVNEYFDKIFLRNKNLKLHFFNQQDISFYSYIYTKKFFQIKNVSIDHEEFDHSNTTIYHIKSKSKVCIKIEVDEIMLRNETKNSSHGNLSLKNKMDKKYIYEDFITFQYLTSKKQQKFCIECHYNVPFLIMKENKYLFQEFNNLKGKNQKIENCKELSDIENNLSDKIKGGNILYNEIEMKNRAYFISFNFSELKIYKFCLFLFNMTKIPATWVVKEEETSSGISYSMKRGDNKMFHFSKTKDILFGKTYDVDNINFVKDENRKNPFLFPDYIIVTFTPTGKSDVTKKYCIQVADGEQVDFYLKGIYIPNNDEQTKNC</sequence>
<evidence type="ECO:0000256" key="2">
    <source>
        <dbReference type="SAM" id="MobiDB-lite"/>
    </source>
</evidence>
<dbReference type="Proteomes" id="UP000195521">
    <property type="component" value="Unassembled WGS sequence"/>
</dbReference>
<feature type="compositionally biased region" description="Basic and acidic residues" evidence="2">
    <location>
        <begin position="2309"/>
        <end position="2320"/>
    </location>
</feature>
<feature type="compositionally biased region" description="Basic and acidic residues" evidence="2">
    <location>
        <begin position="2327"/>
        <end position="2337"/>
    </location>
</feature>
<feature type="region of interest" description="Disordered" evidence="2">
    <location>
        <begin position="2309"/>
        <end position="2337"/>
    </location>
</feature>
<protein>
    <submittedName>
        <fullName evidence="3">Uncharacterized protein</fullName>
    </submittedName>
</protein>
<keyword evidence="4" id="KW-1185">Reference proteome</keyword>
<dbReference type="OrthoDB" id="5538672at2759"/>
<name>A0A1Y1JN98_PLAGO</name>